<accession>A0AAW7K4X2</accession>
<dbReference type="Proteomes" id="UP001167864">
    <property type="component" value="Unassembled WGS sequence"/>
</dbReference>
<feature type="transmembrane region" description="Helical" evidence="1">
    <location>
        <begin position="20"/>
        <end position="39"/>
    </location>
</feature>
<dbReference type="AlphaFoldDB" id="A0AAW7K4X2"/>
<dbReference type="EMBL" id="CPYD01000006">
    <property type="protein sequence ID" value="CNE59937.1"/>
    <property type="molecule type" value="Genomic_DNA"/>
</dbReference>
<protein>
    <submittedName>
        <fullName evidence="3">MFS transporter</fullName>
    </submittedName>
    <submittedName>
        <fullName evidence="2">Zn-dependent protease</fullName>
    </submittedName>
</protein>
<evidence type="ECO:0000313" key="2">
    <source>
        <dbReference type="EMBL" id="CNE59937.1"/>
    </source>
</evidence>
<dbReference type="Proteomes" id="UP000040578">
    <property type="component" value="Unassembled WGS sequence"/>
</dbReference>
<evidence type="ECO:0000313" key="4">
    <source>
        <dbReference type="Proteomes" id="UP000040578"/>
    </source>
</evidence>
<name>A0AAW7K4X2_9GAMM</name>
<dbReference type="GO" id="GO:0008233">
    <property type="term" value="F:peptidase activity"/>
    <property type="evidence" value="ECO:0007669"/>
    <property type="project" value="UniProtKB-KW"/>
</dbReference>
<feature type="transmembrane region" description="Helical" evidence="1">
    <location>
        <begin position="131"/>
        <end position="150"/>
    </location>
</feature>
<evidence type="ECO:0000256" key="1">
    <source>
        <dbReference type="SAM" id="Phobius"/>
    </source>
</evidence>
<feature type="transmembrane region" description="Helical" evidence="1">
    <location>
        <begin position="51"/>
        <end position="70"/>
    </location>
</feature>
<feature type="transmembrane region" description="Helical" evidence="1">
    <location>
        <begin position="156"/>
        <end position="177"/>
    </location>
</feature>
<sequence length="449" mass="49973">MIQIALLLFGVDFVRSKARFLGFIGAVWGLTGIGIFIDGIDGTLYFPLKTFGLLLLLESLVTLSVAASGVGAQKAVLYFKGGLFCFVALLILSNRTYSNLLLAIIFGFAYFIIGALVIASAWVVRYPRWKHAMTSGSCQILFAIFMFSPYPTHYQATVSFFLGTLMFISGMNTLLLARRASQLSEGTSVFELLAPSDILSGLTIKSAAKPRALPPEHADFTEPLTVHIWTPEGAASARTIPRPVINRYIAAVDTQGVISTGHAALELSPKVYISLYPAADIDRSPSEFLRLLKATRDNDVAGIFQPDYATEAANWCESDRKILFHEYNGPALLRYWEIYQRQKTYNLTSRNCSSSVAYALEASLDGVLADQGKHWRPALRTLFMPELWIAAQVRRRAITMAWTPGLVMDYARALRAIVHPVPQSWYQRMPWKWRVGDESKAETETDKGF</sequence>
<evidence type="ECO:0000313" key="5">
    <source>
        <dbReference type="Proteomes" id="UP001167864"/>
    </source>
</evidence>
<keyword evidence="1" id="KW-1133">Transmembrane helix</keyword>
<evidence type="ECO:0000313" key="3">
    <source>
        <dbReference type="EMBL" id="MDN0087434.1"/>
    </source>
</evidence>
<gene>
    <name evidence="2" type="ORF">ERS137967_02014</name>
    <name evidence="3" type="ORF">QVN42_08505</name>
</gene>
<comment type="caution">
    <text evidence="3">The sequence shown here is derived from an EMBL/GenBank/DDBJ whole genome shotgun (WGS) entry which is preliminary data.</text>
</comment>
<dbReference type="EMBL" id="JAUEHU010000006">
    <property type="protein sequence ID" value="MDN0087434.1"/>
    <property type="molecule type" value="Genomic_DNA"/>
</dbReference>
<keyword evidence="2" id="KW-0378">Hydrolase</keyword>
<keyword evidence="1" id="KW-0472">Membrane</keyword>
<keyword evidence="2" id="KW-0645">Protease</keyword>
<dbReference type="GO" id="GO:0006508">
    <property type="term" value="P:proteolysis"/>
    <property type="evidence" value="ECO:0007669"/>
    <property type="project" value="UniProtKB-KW"/>
</dbReference>
<keyword evidence="1" id="KW-0812">Transmembrane</keyword>
<reference evidence="3" key="2">
    <citation type="submission" date="2023-06" db="EMBL/GenBank/DDBJ databases">
        <authorList>
            <person name="Polev D.E."/>
            <person name="Saitova A.T."/>
            <person name="Bogumilchik E.A."/>
            <person name="Kokorina G.I."/>
            <person name="Voskresenskaia E.A."/>
        </authorList>
    </citation>
    <scope>NUCLEOTIDE SEQUENCE</scope>
    <source>
        <strain evidence="3">2145 StPb PI</strain>
    </source>
</reference>
<reference evidence="2 4" key="1">
    <citation type="submission" date="2015-03" db="EMBL/GenBank/DDBJ databases">
        <authorList>
            <consortium name="Pathogen Informatics"/>
            <person name="Murphy D."/>
        </authorList>
    </citation>
    <scope>NUCLEOTIDE SEQUENCE [LARGE SCALE GENOMIC DNA]</scope>
    <source>
        <strain evidence="4">type strain: CIP110231</strain>
        <strain evidence="2">Type strain: CIP110231</strain>
    </source>
</reference>
<proteinExistence type="predicted"/>
<keyword evidence="4" id="KW-1185">Reference proteome</keyword>
<feature type="transmembrane region" description="Helical" evidence="1">
    <location>
        <begin position="77"/>
        <end position="94"/>
    </location>
</feature>
<dbReference type="RefSeq" id="WP_049598403.1">
    <property type="nucleotide sequence ID" value="NZ_CPYD01000006.1"/>
</dbReference>
<feature type="transmembrane region" description="Helical" evidence="1">
    <location>
        <begin position="100"/>
        <end position="124"/>
    </location>
</feature>
<organism evidence="3 5">
    <name type="scientific">Yersinia nurmii</name>
    <dbReference type="NCBI Taxonomy" id="685706"/>
    <lineage>
        <taxon>Bacteria</taxon>
        <taxon>Pseudomonadati</taxon>
        <taxon>Pseudomonadota</taxon>
        <taxon>Gammaproteobacteria</taxon>
        <taxon>Enterobacterales</taxon>
        <taxon>Yersiniaceae</taxon>
        <taxon>Yersinia</taxon>
    </lineage>
</organism>